<reference evidence="1 2" key="1">
    <citation type="submission" date="2023-06" db="EMBL/GenBank/DDBJ databases">
        <title>Rock-solubilizing bacteria, Microbacterium invictum, promotes re-establishment of vegetation in rocky wasteland by accelerating rock bio-weathering and reshaping soil bacterial community.</title>
        <authorList>
            <person name="Liu C."/>
        </authorList>
    </citation>
    <scope>NUCLEOTIDE SEQUENCE [LARGE SCALE GENOMIC DNA]</scope>
    <source>
        <strain evidence="1 2">X-18</strain>
    </source>
</reference>
<evidence type="ECO:0000313" key="1">
    <source>
        <dbReference type="EMBL" id="WQB70744.1"/>
    </source>
</evidence>
<dbReference type="EMBL" id="CP139779">
    <property type="protein sequence ID" value="WQB70744.1"/>
    <property type="molecule type" value="Genomic_DNA"/>
</dbReference>
<gene>
    <name evidence="1" type="ORF">T9R20_01950</name>
</gene>
<proteinExistence type="predicted"/>
<name>A0ABZ0VC84_9MICO</name>
<dbReference type="RefSeq" id="WP_322410880.1">
    <property type="nucleotide sequence ID" value="NZ_CP139779.1"/>
</dbReference>
<dbReference type="Proteomes" id="UP001324533">
    <property type="component" value="Chromosome"/>
</dbReference>
<dbReference type="Pfam" id="PF12277">
    <property type="entry name" value="DUF3618"/>
    <property type="match status" value="1"/>
</dbReference>
<evidence type="ECO:0000313" key="2">
    <source>
        <dbReference type="Proteomes" id="UP001324533"/>
    </source>
</evidence>
<dbReference type="InterPro" id="IPR022062">
    <property type="entry name" value="DUF3618"/>
</dbReference>
<organism evidence="1 2">
    <name type="scientific">Microbacterium invictum</name>
    <dbReference type="NCBI Taxonomy" id="515415"/>
    <lineage>
        <taxon>Bacteria</taxon>
        <taxon>Bacillati</taxon>
        <taxon>Actinomycetota</taxon>
        <taxon>Actinomycetes</taxon>
        <taxon>Micrococcales</taxon>
        <taxon>Microbacteriaceae</taxon>
        <taxon>Microbacterium</taxon>
    </lineage>
</organism>
<accession>A0ABZ0VC84</accession>
<keyword evidence="2" id="KW-1185">Reference proteome</keyword>
<protein>
    <submittedName>
        <fullName evidence="1">DUF3618 domain-containing protein</fullName>
    </submittedName>
</protein>
<sequence length="186" mass="18967">MSDSPEAIRADIERTRRELGGDVDALADKVSPSKIMERQTNKVKGVVGSVRDRLMGAADDAGSTLAGAGDAVGSATHRVATKAEGNPLAVGLMAFAAGLLVASLVPASAKEKELADTVKDKAQPLVDEVTEVAKEAGSHLREPVKEAAAAVKESAIDSAGTVKDEATTAAAEVKGQADTSRQHLAG</sequence>